<evidence type="ECO:0000256" key="2">
    <source>
        <dbReference type="SAM" id="Phobius"/>
    </source>
</evidence>
<organism evidence="3 4">
    <name type="scientific">Streptosporangium sandarakinum</name>
    <dbReference type="NCBI Taxonomy" id="1260955"/>
    <lineage>
        <taxon>Bacteria</taxon>
        <taxon>Bacillati</taxon>
        <taxon>Actinomycetota</taxon>
        <taxon>Actinomycetes</taxon>
        <taxon>Streptosporangiales</taxon>
        <taxon>Streptosporangiaceae</taxon>
        <taxon>Streptosporangium</taxon>
    </lineage>
</organism>
<feature type="transmembrane region" description="Helical" evidence="2">
    <location>
        <begin position="71"/>
        <end position="91"/>
    </location>
</feature>
<evidence type="ECO:0008006" key="5">
    <source>
        <dbReference type="Google" id="ProtNLM"/>
    </source>
</evidence>
<dbReference type="InterPro" id="IPR047789">
    <property type="entry name" value="CU044_5270-like"/>
</dbReference>
<name>A0A852UZQ0_9ACTN</name>
<keyword evidence="2" id="KW-1133">Transmembrane helix</keyword>
<feature type="region of interest" description="Disordered" evidence="1">
    <location>
        <begin position="378"/>
        <end position="408"/>
    </location>
</feature>
<dbReference type="AlphaFoldDB" id="A0A852UZQ0"/>
<reference evidence="3 4" key="1">
    <citation type="submission" date="2020-07" db="EMBL/GenBank/DDBJ databases">
        <title>Sequencing the genomes of 1000 actinobacteria strains.</title>
        <authorList>
            <person name="Klenk H.-P."/>
        </authorList>
    </citation>
    <scope>NUCLEOTIDE SEQUENCE [LARGE SCALE GENOMIC DNA]</scope>
    <source>
        <strain evidence="3 4">DSM 45763</strain>
    </source>
</reference>
<dbReference type="NCBIfam" id="NF038083">
    <property type="entry name" value="CU044_5270_fam"/>
    <property type="match status" value="1"/>
</dbReference>
<dbReference type="Proteomes" id="UP000576393">
    <property type="component" value="Unassembled WGS sequence"/>
</dbReference>
<evidence type="ECO:0000313" key="4">
    <source>
        <dbReference type="Proteomes" id="UP000576393"/>
    </source>
</evidence>
<comment type="caution">
    <text evidence="3">The sequence shown here is derived from an EMBL/GenBank/DDBJ whole genome shotgun (WGS) entry which is preliminary data.</text>
</comment>
<sequence length="408" mass="44713">MDEPHDDQDFRQPVEPHHVTAVRHLLGSHEPSPRTVAEGRARLLAEAAATATVSGLEPVRRRRHGRRGRRVGIGLSLAAAAAVAVLVPMGLSGSGTSIAPRTGTSVPATTELTARQVLLAAAVAVEKAPASGDYWRIAMVDQSTLTDPTRSYVIEIKQSREEWLTERPGLQSWRVRQYLGAKPATPRDEEAWRAAGAPTSWRYPEDMKKEQFAAPPPGESLEAAAGERIAERLRGRWRGTAGDLVWDLITWQEARAIPGDPGKLRTYLEQYVRRQVAHPDSGMDVEKEMPQLLRAVCIRMITSLPVSPEARASAYRILASLPGIRAEGEITDPLGRRGQALVYREEAEPGLFTEIRFVVDPGTGLPLAEMRTNVAKGADGRPVEIPSSTSYQAIGWTDERPEPPAHRD</sequence>
<dbReference type="RefSeq" id="WP_179826130.1">
    <property type="nucleotide sequence ID" value="NZ_JACCCO010000002.1"/>
</dbReference>
<evidence type="ECO:0000313" key="3">
    <source>
        <dbReference type="EMBL" id="NYF43127.1"/>
    </source>
</evidence>
<accession>A0A852UZQ0</accession>
<dbReference type="EMBL" id="JACCCO010000002">
    <property type="protein sequence ID" value="NYF43127.1"/>
    <property type="molecule type" value="Genomic_DNA"/>
</dbReference>
<feature type="compositionally biased region" description="Basic and acidic residues" evidence="1">
    <location>
        <begin position="397"/>
        <end position="408"/>
    </location>
</feature>
<keyword evidence="4" id="KW-1185">Reference proteome</keyword>
<keyword evidence="2" id="KW-0472">Membrane</keyword>
<evidence type="ECO:0000256" key="1">
    <source>
        <dbReference type="SAM" id="MobiDB-lite"/>
    </source>
</evidence>
<keyword evidence="2" id="KW-0812">Transmembrane</keyword>
<protein>
    <recommendedName>
        <fullName evidence="5">CU044_5270 family protein</fullName>
    </recommendedName>
</protein>
<proteinExistence type="predicted"/>
<gene>
    <name evidence="3" type="ORF">HDA43_005328</name>
</gene>